<dbReference type="Proteomes" id="UP000397656">
    <property type="component" value="Chromosome 2"/>
</dbReference>
<gene>
    <name evidence="1" type="ORF">F7R26_030030</name>
</gene>
<evidence type="ECO:0000313" key="1">
    <source>
        <dbReference type="EMBL" id="QOT79016.1"/>
    </source>
</evidence>
<protein>
    <submittedName>
        <fullName evidence="1">Uncharacterized protein</fullName>
    </submittedName>
</protein>
<reference evidence="1 2" key="1">
    <citation type="submission" date="2020-10" db="EMBL/GenBank/DDBJ databases">
        <title>Complete genome sequence of Cupriavidus basilensis CCUG 49340T.</title>
        <authorList>
            <person name="Salva-Serra F."/>
            <person name="Donoso R.A."/>
            <person name="Cho K.H."/>
            <person name="Yoo J.A."/>
            <person name="Lee K."/>
            <person name="Yoon S.-H."/>
            <person name="Perez-Pantoja D."/>
            <person name="Moore E.R.B."/>
        </authorList>
    </citation>
    <scope>NUCLEOTIDE SEQUENCE [LARGE SCALE GENOMIC DNA]</scope>
    <source>
        <strain evidence="2">CCUG 49340</strain>
    </source>
</reference>
<accession>A0A643FMN6</accession>
<dbReference type="EMBL" id="CP062804">
    <property type="protein sequence ID" value="QOT79016.1"/>
    <property type="molecule type" value="Genomic_DNA"/>
</dbReference>
<name>A0A643FMN6_9BURK</name>
<dbReference type="GeneID" id="98405200"/>
<organism evidence="1 2">
    <name type="scientific">Cupriavidus basilensis</name>
    <dbReference type="NCBI Taxonomy" id="68895"/>
    <lineage>
        <taxon>Bacteria</taxon>
        <taxon>Pseudomonadati</taxon>
        <taxon>Pseudomonadota</taxon>
        <taxon>Betaproteobacteria</taxon>
        <taxon>Burkholderiales</taxon>
        <taxon>Burkholderiaceae</taxon>
        <taxon>Cupriavidus</taxon>
    </lineage>
</organism>
<evidence type="ECO:0000313" key="2">
    <source>
        <dbReference type="Proteomes" id="UP000397656"/>
    </source>
</evidence>
<dbReference type="AlphaFoldDB" id="A0A643FMN6"/>
<dbReference type="RefSeq" id="WP_150990681.1">
    <property type="nucleotide sequence ID" value="NZ_CP062804.1"/>
</dbReference>
<sequence>MVYSRDFFELQLDFARTVAALFEMPVDRALLDYTNFYIRFGLARDFDPCHPVWRLYVDGLTRTSDICDWTYRFYLAQVADSRTSATVPETGCFSYAMQDAECVRIHFRNAESTATSPLSRERLPARLAELRSLFGDVKRNRQLVTRVVGTSWLYHLPAYQRCFPAAYVASARVAQPRYRHVSLWGQFLDRHGSLRLGAVQDFKKRLSKLANVRDLALAFPLQALAVEAPIAAFYTFYGIQPDC</sequence>
<proteinExistence type="predicted"/>